<protein>
    <submittedName>
        <fullName evidence="2">Uncharacterized protein</fullName>
    </submittedName>
</protein>
<sequence length="143" mass="15924">MPTIMLRPPTLRKLEALGFSAVIVVIILLGTAVWGASYRFHEDLTLNPGEYYVYKIKGHSWSTVYLSIESTKPVTVCITDGTGIAMLKSGEGSLCFLKAERIRNLERLWRFPKNGPLYLVLLPDSDDGPVRVSLTVESGLVPW</sequence>
<dbReference type="GeneID" id="13037280"/>
<organism evidence="2 3">
    <name type="scientific">Thermococcus cleftensis (strain DSM 27260 / KACC 17922 / CL1)</name>
    <dbReference type="NCBI Taxonomy" id="163003"/>
    <lineage>
        <taxon>Archaea</taxon>
        <taxon>Methanobacteriati</taxon>
        <taxon>Methanobacteriota</taxon>
        <taxon>Thermococci</taxon>
        <taxon>Thermococcales</taxon>
        <taxon>Thermococcaceae</taxon>
        <taxon>Thermococcus</taxon>
    </lineage>
</organism>
<dbReference type="Proteomes" id="UP000006064">
    <property type="component" value="Chromosome"/>
</dbReference>
<keyword evidence="1" id="KW-0812">Transmembrane</keyword>
<keyword evidence="1" id="KW-1133">Transmembrane helix</keyword>
<dbReference type="HOGENOM" id="CLU_1850737_0_0_2"/>
<name>I3ZWT0_THECF</name>
<evidence type="ECO:0000313" key="2">
    <source>
        <dbReference type="EMBL" id="AFL96164.1"/>
    </source>
</evidence>
<proteinExistence type="predicted"/>
<gene>
    <name evidence="2" type="ORF">CL1_1969</name>
</gene>
<reference evidence="2 3" key="1">
    <citation type="journal article" date="2012" name="J. Bacteriol.">
        <title>Complete Genome Sequence of the Hyperthermophilic Archaeon Thermococcus sp. Strain CL1, Isolated from a Paralvinella sp. Polychaete Worm Collected from a Hydrothermal Vent.</title>
        <authorList>
            <person name="Jung J.H."/>
            <person name="Holden J.F."/>
            <person name="Seo D.H."/>
            <person name="Park K.H."/>
            <person name="Shin H."/>
            <person name="Ryu S."/>
            <person name="Lee J.H."/>
            <person name="Park C.S."/>
        </authorList>
    </citation>
    <scope>NUCLEOTIDE SEQUENCE [LARGE SCALE GENOMIC DNA]</scope>
    <source>
        <strain evidence="3">DSM 27260 / KACC 17922 / CL1</strain>
    </source>
</reference>
<keyword evidence="3" id="KW-1185">Reference proteome</keyword>
<dbReference type="EMBL" id="CP003651">
    <property type="protein sequence ID" value="AFL96164.1"/>
    <property type="molecule type" value="Genomic_DNA"/>
</dbReference>
<dbReference type="KEGG" id="thm:CL1_1969"/>
<keyword evidence="1" id="KW-0472">Membrane</keyword>
<accession>I3ZWT0</accession>
<evidence type="ECO:0000313" key="3">
    <source>
        <dbReference type="Proteomes" id="UP000006064"/>
    </source>
</evidence>
<dbReference type="OrthoDB" id="101979at2157"/>
<dbReference type="AlphaFoldDB" id="I3ZWT0"/>
<evidence type="ECO:0000256" key="1">
    <source>
        <dbReference type="SAM" id="Phobius"/>
    </source>
</evidence>
<feature type="transmembrane region" description="Helical" evidence="1">
    <location>
        <begin position="16"/>
        <end position="36"/>
    </location>
</feature>
<dbReference type="RefSeq" id="WP_014789794.1">
    <property type="nucleotide sequence ID" value="NC_018015.1"/>
</dbReference>